<dbReference type="InterPro" id="IPR035944">
    <property type="entry name" value="YfbM-like_sf"/>
</dbReference>
<sequence length="205" mass="23747">MGLDREYQALPEPCQLLEQAKVDHELGEYLTLTSFNLSSRQERRSPRNSPTLEMFQKMVQDLQWKHPGIEKRYYDVQRRQDSLLYLLSGDRRNARVGMGSANDIGSEIINGASALPSHIRSGQGFPLRYSSAKEVQEMASYLESRTIDDLRKVFDPVHMEEQGVYKFFADWAEQEWEFLCQAFEGLKAFYIEVAAYQEGILVNTY</sequence>
<dbReference type="InterPro" id="IPR015068">
    <property type="entry name" value="DUF1877"/>
</dbReference>
<comment type="caution">
    <text evidence="1">The sequence shown here is derived from an EMBL/GenBank/DDBJ whole genome shotgun (WGS) entry which is preliminary data.</text>
</comment>
<dbReference type="AlphaFoldDB" id="A0A8J3IT38"/>
<evidence type="ECO:0008006" key="3">
    <source>
        <dbReference type="Google" id="ProtNLM"/>
    </source>
</evidence>
<protein>
    <recommendedName>
        <fullName evidence="3">DUF1877 domain-containing protein</fullName>
    </recommendedName>
</protein>
<keyword evidence="2" id="KW-1185">Reference proteome</keyword>
<evidence type="ECO:0000313" key="1">
    <source>
        <dbReference type="EMBL" id="GHO96420.1"/>
    </source>
</evidence>
<name>A0A8J3IT38_9CHLR</name>
<gene>
    <name evidence="1" type="ORF">KSF_064680</name>
</gene>
<dbReference type="EMBL" id="BNJK01000001">
    <property type="protein sequence ID" value="GHO96420.1"/>
    <property type="molecule type" value="Genomic_DNA"/>
</dbReference>
<organism evidence="1 2">
    <name type="scientific">Reticulibacter mediterranei</name>
    <dbReference type="NCBI Taxonomy" id="2778369"/>
    <lineage>
        <taxon>Bacteria</taxon>
        <taxon>Bacillati</taxon>
        <taxon>Chloroflexota</taxon>
        <taxon>Ktedonobacteria</taxon>
        <taxon>Ktedonobacterales</taxon>
        <taxon>Reticulibacteraceae</taxon>
        <taxon>Reticulibacter</taxon>
    </lineage>
</organism>
<dbReference type="SUPFAM" id="SSF111069">
    <property type="entry name" value="Hypothetical protein yfbM"/>
    <property type="match status" value="1"/>
</dbReference>
<evidence type="ECO:0000313" key="2">
    <source>
        <dbReference type="Proteomes" id="UP000597444"/>
    </source>
</evidence>
<reference evidence="1" key="1">
    <citation type="submission" date="2020-10" db="EMBL/GenBank/DDBJ databases">
        <title>Taxonomic study of unclassified bacteria belonging to the class Ktedonobacteria.</title>
        <authorList>
            <person name="Yabe S."/>
            <person name="Wang C.M."/>
            <person name="Zheng Y."/>
            <person name="Sakai Y."/>
            <person name="Cavaletti L."/>
            <person name="Monciardini P."/>
            <person name="Donadio S."/>
        </authorList>
    </citation>
    <scope>NUCLEOTIDE SEQUENCE</scope>
    <source>
        <strain evidence="1">ID150040</strain>
    </source>
</reference>
<dbReference type="Gene3D" id="3.40.1760.10">
    <property type="entry name" value="YfbM-like super family"/>
    <property type="match status" value="1"/>
</dbReference>
<dbReference type="Proteomes" id="UP000597444">
    <property type="component" value="Unassembled WGS sequence"/>
</dbReference>
<proteinExistence type="predicted"/>
<accession>A0A8J3IT38</accession>
<dbReference type="Pfam" id="PF08974">
    <property type="entry name" value="DUF1877"/>
    <property type="match status" value="1"/>
</dbReference>